<proteinExistence type="predicted"/>
<feature type="compositionally biased region" description="Polar residues" evidence="5">
    <location>
        <begin position="41"/>
        <end position="67"/>
    </location>
</feature>
<dbReference type="SUPFAM" id="SSF103481">
    <property type="entry name" value="Multidrug resistance efflux transporter EmrE"/>
    <property type="match status" value="2"/>
</dbReference>
<feature type="domain" description="EamA" evidence="7">
    <location>
        <begin position="82"/>
        <end position="220"/>
    </location>
</feature>
<dbReference type="InterPro" id="IPR000620">
    <property type="entry name" value="EamA_dom"/>
</dbReference>
<keyword evidence="2 6" id="KW-0812">Transmembrane</keyword>
<feature type="domain" description="EamA" evidence="7">
    <location>
        <begin position="254"/>
        <end position="385"/>
    </location>
</feature>
<evidence type="ECO:0000256" key="6">
    <source>
        <dbReference type="SAM" id="Phobius"/>
    </source>
</evidence>
<keyword evidence="3 6" id="KW-1133">Transmembrane helix</keyword>
<feature type="transmembrane region" description="Helical" evidence="6">
    <location>
        <begin position="115"/>
        <end position="133"/>
    </location>
</feature>
<dbReference type="InterPro" id="IPR037185">
    <property type="entry name" value="EmrE-like"/>
</dbReference>
<evidence type="ECO:0000259" key="7">
    <source>
        <dbReference type="Pfam" id="PF00892"/>
    </source>
</evidence>
<feature type="transmembrane region" description="Helical" evidence="6">
    <location>
        <begin position="315"/>
        <end position="335"/>
    </location>
</feature>
<evidence type="ECO:0000313" key="8">
    <source>
        <dbReference type="EMBL" id="OEJ80932.1"/>
    </source>
</evidence>
<evidence type="ECO:0000256" key="3">
    <source>
        <dbReference type="ARBA" id="ARBA00022989"/>
    </source>
</evidence>
<feature type="transmembrane region" description="Helical" evidence="6">
    <location>
        <begin position="347"/>
        <end position="364"/>
    </location>
</feature>
<protein>
    <submittedName>
        <fullName evidence="8">Putative membrane protein</fullName>
    </submittedName>
</protein>
<reference evidence="9" key="1">
    <citation type="journal article" date="2016" name="Genome Announc.">
        <title>Genome sequences of three species of Hanseniaspora isolated from spontaneous wine fermentations.</title>
        <authorList>
            <person name="Sternes P.R."/>
            <person name="Lee D."/>
            <person name="Kutyna D.R."/>
            <person name="Borneman A.R."/>
        </authorList>
    </citation>
    <scope>NUCLEOTIDE SEQUENCE [LARGE SCALE GENOMIC DNA]</scope>
    <source>
        <strain evidence="9">AWRI3579</strain>
    </source>
</reference>
<feature type="transmembrane region" description="Helical" evidence="6">
    <location>
        <begin position="370"/>
        <end position="388"/>
    </location>
</feature>
<name>A0A1E5R219_9ASCO</name>
<dbReference type="AlphaFoldDB" id="A0A1E5R219"/>
<dbReference type="PANTHER" id="PTHR22911">
    <property type="entry name" value="ACYL-MALONYL CONDENSING ENZYME-RELATED"/>
    <property type="match status" value="1"/>
</dbReference>
<dbReference type="FunCoup" id="A0A1E5R219">
    <property type="interactions" value="145"/>
</dbReference>
<evidence type="ECO:0000256" key="5">
    <source>
        <dbReference type="SAM" id="MobiDB-lite"/>
    </source>
</evidence>
<evidence type="ECO:0000256" key="4">
    <source>
        <dbReference type="ARBA" id="ARBA00023136"/>
    </source>
</evidence>
<gene>
    <name evidence="8" type="ORF">AWRI3579_g4265</name>
</gene>
<feature type="transmembrane region" description="Helical" evidence="6">
    <location>
        <begin position="178"/>
        <end position="197"/>
    </location>
</feature>
<dbReference type="EMBL" id="LPNM01000011">
    <property type="protein sequence ID" value="OEJ80932.1"/>
    <property type="molecule type" value="Genomic_DNA"/>
</dbReference>
<dbReference type="Proteomes" id="UP000095728">
    <property type="component" value="Unassembled WGS sequence"/>
</dbReference>
<accession>A0A1E5R219</accession>
<evidence type="ECO:0000256" key="2">
    <source>
        <dbReference type="ARBA" id="ARBA00022692"/>
    </source>
</evidence>
<comment type="caution">
    <text evidence="8">The sequence shown here is derived from an EMBL/GenBank/DDBJ whole genome shotgun (WGS) entry which is preliminary data.</text>
</comment>
<keyword evidence="9" id="KW-1185">Reference proteome</keyword>
<feature type="transmembrane region" description="Helical" evidence="6">
    <location>
        <begin position="153"/>
        <end position="172"/>
    </location>
</feature>
<evidence type="ECO:0000256" key="1">
    <source>
        <dbReference type="ARBA" id="ARBA00004141"/>
    </source>
</evidence>
<dbReference type="Pfam" id="PF00892">
    <property type="entry name" value="EamA"/>
    <property type="match status" value="2"/>
</dbReference>
<evidence type="ECO:0000313" key="9">
    <source>
        <dbReference type="Proteomes" id="UP000095728"/>
    </source>
</evidence>
<sequence length="434" mass="48764">MTKNSDLEFDLEFDLDNANHDALSESKRDALSESKRDALSEPNTTQKATSSTPKTVPSPNNNDTETRITVSETSDNTGLYLLLASQFFNSVMVISTKLLETDPAFEDDPIEPFQILVVRMLITFIGTLLYMYFNKHKIPHVPFGPPEVRKWLIARGSFGFFGVFGLYTSLKALSISDAIVITFLTPTLTGILAACILKERYSRIEGICGLIALFGVVLVVRPTFLFHQDATSNSDKNEEAVESSSSKARVVASLFGLLGVCGASSIYIIIKHIGTRAHAIMSVTYFAFISFLISLCGIIFSPNTTFKIPQTLNQWFLFFIIGISGFIMQLLLTLGIQKERKTSRSSLVIYSQMIYSLFWDLLIFHHLPNFWSWLGIIIIVSSTLYALFYKNMQTNKSTNQQDVLNYAPQSNGTEMSTDFELEDYEDSSRDMERL</sequence>
<keyword evidence="4 6" id="KW-0472">Membrane</keyword>
<feature type="transmembrane region" description="Helical" evidence="6">
    <location>
        <begin position="248"/>
        <end position="270"/>
    </location>
</feature>
<dbReference type="PANTHER" id="PTHR22911:SF6">
    <property type="entry name" value="SOLUTE CARRIER FAMILY 35 MEMBER G1"/>
    <property type="match status" value="1"/>
</dbReference>
<feature type="transmembrane region" description="Helical" evidence="6">
    <location>
        <begin position="209"/>
        <end position="228"/>
    </location>
</feature>
<comment type="subcellular location">
    <subcellularLocation>
        <location evidence="1">Membrane</location>
        <topology evidence="1">Multi-pass membrane protein</topology>
    </subcellularLocation>
</comment>
<organism evidence="8 9">
    <name type="scientific">Hanseniaspora osmophila</name>
    <dbReference type="NCBI Taxonomy" id="56408"/>
    <lineage>
        <taxon>Eukaryota</taxon>
        <taxon>Fungi</taxon>
        <taxon>Dikarya</taxon>
        <taxon>Ascomycota</taxon>
        <taxon>Saccharomycotina</taxon>
        <taxon>Saccharomycetes</taxon>
        <taxon>Saccharomycodales</taxon>
        <taxon>Saccharomycodaceae</taxon>
        <taxon>Hanseniaspora</taxon>
    </lineage>
</organism>
<dbReference type="OrthoDB" id="306876at2759"/>
<dbReference type="GO" id="GO:0016020">
    <property type="term" value="C:membrane"/>
    <property type="evidence" value="ECO:0007669"/>
    <property type="project" value="UniProtKB-SubCell"/>
</dbReference>
<feature type="transmembrane region" description="Helical" evidence="6">
    <location>
        <begin position="282"/>
        <end position="303"/>
    </location>
</feature>
<feature type="region of interest" description="Disordered" evidence="5">
    <location>
        <begin position="18"/>
        <end position="67"/>
    </location>
</feature>
<dbReference type="InParanoid" id="A0A1E5R219"/>
<feature type="compositionally biased region" description="Basic and acidic residues" evidence="5">
    <location>
        <begin position="18"/>
        <end position="39"/>
    </location>
</feature>
<feature type="transmembrane region" description="Helical" evidence="6">
    <location>
        <begin position="77"/>
        <end position="95"/>
    </location>
</feature>